<accession>A0A0L0DU24</accession>
<proteinExistence type="predicted"/>
<name>A0A0L0DU24_THETB</name>
<dbReference type="RefSeq" id="XP_013753428.1">
    <property type="nucleotide sequence ID" value="XM_013897974.1"/>
</dbReference>
<feature type="transmembrane region" description="Helical" evidence="1">
    <location>
        <begin position="48"/>
        <end position="69"/>
    </location>
</feature>
<dbReference type="EMBL" id="GL349493">
    <property type="protein sequence ID" value="KNC54983.1"/>
    <property type="molecule type" value="Genomic_DNA"/>
</dbReference>
<evidence type="ECO:0000256" key="1">
    <source>
        <dbReference type="SAM" id="Phobius"/>
    </source>
</evidence>
<dbReference type="Proteomes" id="UP000054408">
    <property type="component" value="Unassembled WGS sequence"/>
</dbReference>
<feature type="transmembrane region" description="Helical" evidence="1">
    <location>
        <begin position="122"/>
        <end position="140"/>
    </location>
</feature>
<keyword evidence="1" id="KW-1133">Transmembrane helix</keyword>
<keyword evidence="1" id="KW-0472">Membrane</keyword>
<dbReference type="GeneID" id="25568504"/>
<reference evidence="2 3" key="1">
    <citation type="submission" date="2010-05" db="EMBL/GenBank/DDBJ databases">
        <title>The Genome Sequence of Thecamonas trahens ATCC 50062.</title>
        <authorList>
            <consortium name="The Broad Institute Genome Sequencing Platform"/>
            <person name="Russ C."/>
            <person name="Cuomo C."/>
            <person name="Shea T."/>
            <person name="Young S.K."/>
            <person name="Zeng Q."/>
            <person name="Koehrsen M."/>
            <person name="Haas B."/>
            <person name="Borodovsky M."/>
            <person name="Guigo R."/>
            <person name="Alvarado L."/>
            <person name="Berlin A."/>
            <person name="Bochicchio J."/>
            <person name="Borenstein D."/>
            <person name="Chapman S."/>
            <person name="Chen Z."/>
            <person name="Freedman E."/>
            <person name="Gellesch M."/>
            <person name="Goldberg J."/>
            <person name="Griggs A."/>
            <person name="Gujja S."/>
            <person name="Heilman E."/>
            <person name="Heiman D."/>
            <person name="Hepburn T."/>
            <person name="Howarth C."/>
            <person name="Jen D."/>
            <person name="Larson L."/>
            <person name="Mehta T."/>
            <person name="Park D."/>
            <person name="Pearson M."/>
            <person name="Roberts A."/>
            <person name="Saif S."/>
            <person name="Shenoy N."/>
            <person name="Sisk P."/>
            <person name="Stolte C."/>
            <person name="Sykes S."/>
            <person name="Thomson T."/>
            <person name="Walk T."/>
            <person name="White J."/>
            <person name="Yandava C."/>
            <person name="Burger G."/>
            <person name="Gray M.W."/>
            <person name="Holland P.W.H."/>
            <person name="King N."/>
            <person name="Lang F.B.F."/>
            <person name="Roger A.J."/>
            <person name="Ruiz-Trillo I."/>
            <person name="Lander E."/>
            <person name="Nusbaum C."/>
        </authorList>
    </citation>
    <scope>NUCLEOTIDE SEQUENCE [LARGE SCALE GENOMIC DNA]</scope>
    <source>
        <strain evidence="2 3">ATCC 50062</strain>
    </source>
</reference>
<gene>
    <name evidence="2" type="ORF">AMSG_10230</name>
</gene>
<keyword evidence="1" id="KW-0812">Transmembrane</keyword>
<sequence length="207" mass="21657">MDDIGAMADSVTRQLAEATSTASIYLRLAGNRLLSPVALKLTDALSPAQGVLVTMVLFSALLTLAYVSLDLVLASMMPSLIRAIRRTNDVLVWRIELLIAVVMVVSVSAADAASPTAAIDDLAMVFLLVALTAAGLNFLIGAASLGRRVVQLLHIVRILVLIALLARAFVVPGTAVNPSDLAVDSSIVAEPVPDPIKAADPSLRPEL</sequence>
<keyword evidence="3" id="KW-1185">Reference proteome</keyword>
<organism evidence="2 3">
    <name type="scientific">Thecamonas trahens ATCC 50062</name>
    <dbReference type="NCBI Taxonomy" id="461836"/>
    <lineage>
        <taxon>Eukaryota</taxon>
        <taxon>Apusozoa</taxon>
        <taxon>Apusomonadida</taxon>
        <taxon>Apusomonadidae</taxon>
        <taxon>Thecamonas</taxon>
    </lineage>
</organism>
<evidence type="ECO:0000313" key="2">
    <source>
        <dbReference type="EMBL" id="KNC54983.1"/>
    </source>
</evidence>
<dbReference type="AlphaFoldDB" id="A0A0L0DU24"/>
<feature type="transmembrane region" description="Helical" evidence="1">
    <location>
        <begin position="90"/>
        <end position="110"/>
    </location>
</feature>
<evidence type="ECO:0000313" key="3">
    <source>
        <dbReference type="Proteomes" id="UP000054408"/>
    </source>
</evidence>
<feature type="transmembrane region" description="Helical" evidence="1">
    <location>
        <begin position="152"/>
        <end position="170"/>
    </location>
</feature>
<protein>
    <submittedName>
        <fullName evidence="2">Uncharacterized protein</fullName>
    </submittedName>
</protein>